<dbReference type="InterPro" id="IPR010982">
    <property type="entry name" value="Lambda_DNA-bd_dom_sf"/>
</dbReference>
<dbReference type="PROSITE" id="PS00356">
    <property type="entry name" value="HTH_LACI_1"/>
    <property type="match status" value="1"/>
</dbReference>
<evidence type="ECO:0000259" key="4">
    <source>
        <dbReference type="PROSITE" id="PS50932"/>
    </source>
</evidence>
<proteinExistence type="predicted"/>
<dbReference type="EMBL" id="VJMG01000021">
    <property type="protein sequence ID" value="TRL39430.1"/>
    <property type="molecule type" value="Genomic_DNA"/>
</dbReference>
<dbReference type="PROSITE" id="PS50932">
    <property type="entry name" value="HTH_LACI_2"/>
    <property type="match status" value="1"/>
</dbReference>
<feature type="domain" description="HTH lacI-type" evidence="4">
    <location>
        <begin position="11"/>
        <end position="65"/>
    </location>
</feature>
<reference evidence="5 6" key="1">
    <citation type="submission" date="2019-07" db="EMBL/GenBank/DDBJ databases">
        <title>Ln-dependent methylotrophs.</title>
        <authorList>
            <person name="Tani A."/>
        </authorList>
    </citation>
    <scope>NUCLEOTIDE SEQUENCE [LARGE SCALE GENOMIC DNA]</scope>
    <source>
        <strain evidence="5 6">SM12</strain>
    </source>
</reference>
<keyword evidence="2" id="KW-0238">DNA-binding</keyword>
<dbReference type="InterPro" id="IPR028082">
    <property type="entry name" value="Peripla_BP_I"/>
</dbReference>
<dbReference type="Pfam" id="PF13377">
    <property type="entry name" value="Peripla_BP_3"/>
    <property type="match status" value="1"/>
</dbReference>
<dbReference type="SUPFAM" id="SSF47413">
    <property type="entry name" value="lambda repressor-like DNA-binding domains"/>
    <property type="match status" value="1"/>
</dbReference>
<dbReference type="GO" id="GO:0003700">
    <property type="term" value="F:DNA-binding transcription factor activity"/>
    <property type="evidence" value="ECO:0007669"/>
    <property type="project" value="TreeGrafter"/>
</dbReference>
<keyword evidence="3" id="KW-0804">Transcription</keyword>
<dbReference type="PANTHER" id="PTHR30146">
    <property type="entry name" value="LACI-RELATED TRANSCRIPTIONAL REPRESSOR"/>
    <property type="match status" value="1"/>
</dbReference>
<organism evidence="5 6">
    <name type="scientific">Rhizobium straminoryzae</name>
    <dbReference type="NCBI Taxonomy" id="1387186"/>
    <lineage>
        <taxon>Bacteria</taxon>
        <taxon>Pseudomonadati</taxon>
        <taxon>Pseudomonadota</taxon>
        <taxon>Alphaproteobacteria</taxon>
        <taxon>Hyphomicrobiales</taxon>
        <taxon>Rhizobiaceae</taxon>
        <taxon>Rhizobium/Agrobacterium group</taxon>
        <taxon>Rhizobium</taxon>
    </lineage>
</organism>
<dbReference type="AlphaFoldDB" id="A0A549TC20"/>
<accession>A0A549TC20</accession>
<dbReference type="SUPFAM" id="SSF53822">
    <property type="entry name" value="Periplasmic binding protein-like I"/>
    <property type="match status" value="1"/>
</dbReference>
<gene>
    <name evidence="5" type="ORF">FNA46_09830</name>
</gene>
<keyword evidence="1" id="KW-0805">Transcription regulation</keyword>
<evidence type="ECO:0000256" key="1">
    <source>
        <dbReference type="ARBA" id="ARBA00023015"/>
    </source>
</evidence>
<dbReference type="CDD" id="cd01392">
    <property type="entry name" value="HTH_LacI"/>
    <property type="match status" value="1"/>
</dbReference>
<dbReference type="PANTHER" id="PTHR30146:SF33">
    <property type="entry name" value="TRANSCRIPTIONAL REGULATOR"/>
    <property type="match status" value="1"/>
</dbReference>
<evidence type="ECO:0000256" key="3">
    <source>
        <dbReference type="ARBA" id="ARBA00023163"/>
    </source>
</evidence>
<dbReference type="SMART" id="SM00354">
    <property type="entry name" value="HTH_LACI"/>
    <property type="match status" value="1"/>
</dbReference>
<dbReference type="RefSeq" id="WP_143125009.1">
    <property type="nucleotide sequence ID" value="NZ_VJMG01000021.1"/>
</dbReference>
<sequence length="343" mass="37901">MRARRGRGERTTLIDVATRAGVSAITVSRVLREPEKVSPNLRNRILDLIEDMGYVPDQAARALASRHNSTFGVLVPTLTNRAFLSFMQGVEERVRDTTFRIQYANTHNCADEEKRQVRLLLSQNTAGILLAGLEGADGIHDLVRHANCMVVQVVDVGIKIAGSVVAVDHGAAAEAATRHLLDCGYRTIALLGGMADARGRRRTEGYSRVMQQAGLYDPDLIHHENAATTTQMGCRLLRRALKARPDIDAVFCQNDDLALGVLFEAQRMGLSVPDQFGICGYNDLDFAAVMQPPLTTVRTPLFEMGYRAADLMIRGADGDRLVHHSVNLGFELIERRTTRRRTL</sequence>
<evidence type="ECO:0000313" key="5">
    <source>
        <dbReference type="EMBL" id="TRL39430.1"/>
    </source>
</evidence>
<dbReference type="Gene3D" id="1.10.260.40">
    <property type="entry name" value="lambda repressor-like DNA-binding domains"/>
    <property type="match status" value="1"/>
</dbReference>
<comment type="caution">
    <text evidence="5">The sequence shown here is derived from an EMBL/GenBank/DDBJ whole genome shotgun (WGS) entry which is preliminary data.</text>
</comment>
<name>A0A549TC20_9HYPH</name>
<dbReference type="InterPro" id="IPR000843">
    <property type="entry name" value="HTH_LacI"/>
</dbReference>
<dbReference type="Pfam" id="PF00356">
    <property type="entry name" value="LacI"/>
    <property type="match status" value="1"/>
</dbReference>
<dbReference type="Gene3D" id="3.40.50.2300">
    <property type="match status" value="2"/>
</dbReference>
<evidence type="ECO:0000256" key="2">
    <source>
        <dbReference type="ARBA" id="ARBA00023125"/>
    </source>
</evidence>
<dbReference type="Proteomes" id="UP000316801">
    <property type="component" value="Unassembled WGS sequence"/>
</dbReference>
<dbReference type="CDD" id="cd01575">
    <property type="entry name" value="PBP1_GntR"/>
    <property type="match status" value="1"/>
</dbReference>
<dbReference type="InterPro" id="IPR046335">
    <property type="entry name" value="LacI/GalR-like_sensor"/>
</dbReference>
<dbReference type="GO" id="GO:0000976">
    <property type="term" value="F:transcription cis-regulatory region binding"/>
    <property type="evidence" value="ECO:0007669"/>
    <property type="project" value="TreeGrafter"/>
</dbReference>
<evidence type="ECO:0000313" key="6">
    <source>
        <dbReference type="Proteomes" id="UP000316801"/>
    </source>
</evidence>
<protein>
    <submittedName>
        <fullName evidence="5">LacI family transcriptional regulator</fullName>
    </submittedName>
</protein>
<keyword evidence="6" id="KW-1185">Reference proteome</keyword>